<dbReference type="PANTHER" id="PTHR35526:SF3">
    <property type="entry name" value="ANTI-SIGMA-F FACTOR RSBW"/>
    <property type="match status" value="1"/>
</dbReference>
<dbReference type="GO" id="GO:0004674">
    <property type="term" value="F:protein serine/threonine kinase activity"/>
    <property type="evidence" value="ECO:0007669"/>
    <property type="project" value="UniProtKB-KW"/>
</dbReference>
<feature type="compositionally biased region" description="Basic and acidic residues" evidence="2">
    <location>
        <begin position="13"/>
        <end position="22"/>
    </location>
</feature>
<sequence>MNHHQHGQQAEHPAGRGGDKKAVSPSADRFPEPLPRQVMPSIRSRRIWGDMLWRRTFPGQGDQAAPARRFVRELLLDTERADDAEWIAAELVSNALRHTRSREACGYFVVEVLRGVHEVRVAVYDLGGYGSPKLGAAAAEQLSESGHGLPGVSALAINVGVGGDPISGHVVWAQLALNPAEEAHGQAARRRGNARPPEIDDLHGQVAFVPDRLEHELAFEPDSRDAVPLRDQLSEQAEVPPSGDPQPAVRPGRKDGRVSGSSHAATGGIVTHEADQVSAYGQEPWAQRELQSLRREWGDWAFLVVRYRWIALYGAKVMMSAPGPGELRAALPPAVGYDPTAPSGAASDPGSESDVSFARCRASQAVDSVKSSGILAGGHNAQAALPARRTKTGSFAVVENSRENAQWWQLSWWRPRRRGRQPRPNNRADPAQRHECRNHSGKEPGRHKRPVRLAGRSIVRA</sequence>
<feature type="domain" description="Histidine kinase/HSP90-like ATPase" evidence="3">
    <location>
        <begin position="60"/>
        <end position="159"/>
    </location>
</feature>
<reference evidence="4 5" key="1">
    <citation type="submission" date="2019-10" db="EMBL/GenBank/DDBJ databases">
        <title>Whole genome shotgun sequence of Acrocarpospora corrugata NBRC 13972.</title>
        <authorList>
            <person name="Ichikawa N."/>
            <person name="Kimura A."/>
            <person name="Kitahashi Y."/>
            <person name="Komaki H."/>
            <person name="Oguchi A."/>
        </authorList>
    </citation>
    <scope>NUCLEOTIDE SEQUENCE [LARGE SCALE GENOMIC DNA]</scope>
    <source>
        <strain evidence="4 5">NBRC 13972</strain>
    </source>
</reference>
<protein>
    <recommendedName>
        <fullName evidence="3">Histidine kinase/HSP90-like ATPase domain-containing protein</fullName>
    </recommendedName>
</protein>
<evidence type="ECO:0000256" key="1">
    <source>
        <dbReference type="ARBA" id="ARBA00022527"/>
    </source>
</evidence>
<evidence type="ECO:0000313" key="5">
    <source>
        <dbReference type="Proteomes" id="UP000334990"/>
    </source>
</evidence>
<keyword evidence="1" id="KW-0808">Transferase</keyword>
<proteinExistence type="predicted"/>
<dbReference type="Pfam" id="PF13581">
    <property type="entry name" value="HATPase_c_2"/>
    <property type="match status" value="1"/>
</dbReference>
<keyword evidence="5" id="KW-1185">Reference proteome</keyword>
<dbReference type="Proteomes" id="UP000334990">
    <property type="component" value="Unassembled WGS sequence"/>
</dbReference>
<dbReference type="PANTHER" id="PTHR35526">
    <property type="entry name" value="ANTI-SIGMA-F FACTOR RSBW-RELATED"/>
    <property type="match status" value="1"/>
</dbReference>
<feature type="region of interest" description="Disordered" evidence="2">
    <location>
        <begin position="417"/>
        <end position="461"/>
    </location>
</feature>
<accession>A0A5M3W1W9</accession>
<feature type="region of interest" description="Disordered" evidence="2">
    <location>
        <begin position="1"/>
        <end position="36"/>
    </location>
</feature>
<dbReference type="InterPro" id="IPR036890">
    <property type="entry name" value="HATPase_C_sf"/>
</dbReference>
<dbReference type="SUPFAM" id="SSF55874">
    <property type="entry name" value="ATPase domain of HSP90 chaperone/DNA topoisomerase II/histidine kinase"/>
    <property type="match status" value="1"/>
</dbReference>
<evidence type="ECO:0000259" key="3">
    <source>
        <dbReference type="Pfam" id="PF13581"/>
    </source>
</evidence>
<organism evidence="4 5">
    <name type="scientific">Acrocarpospora corrugata</name>
    <dbReference type="NCBI Taxonomy" id="35763"/>
    <lineage>
        <taxon>Bacteria</taxon>
        <taxon>Bacillati</taxon>
        <taxon>Actinomycetota</taxon>
        <taxon>Actinomycetes</taxon>
        <taxon>Streptosporangiales</taxon>
        <taxon>Streptosporangiaceae</taxon>
        <taxon>Acrocarpospora</taxon>
    </lineage>
</organism>
<evidence type="ECO:0000313" key="4">
    <source>
        <dbReference type="EMBL" id="GES02022.1"/>
    </source>
</evidence>
<evidence type="ECO:0000256" key="2">
    <source>
        <dbReference type="SAM" id="MobiDB-lite"/>
    </source>
</evidence>
<feature type="compositionally biased region" description="Basic and acidic residues" evidence="2">
    <location>
        <begin position="430"/>
        <end position="444"/>
    </location>
</feature>
<dbReference type="EMBL" id="BLAD01000055">
    <property type="protein sequence ID" value="GES02022.1"/>
    <property type="molecule type" value="Genomic_DNA"/>
</dbReference>
<dbReference type="InterPro" id="IPR003594">
    <property type="entry name" value="HATPase_dom"/>
</dbReference>
<keyword evidence="1" id="KW-0418">Kinase</keyword>
<feature type="region of interest" description="Disordered" evidence="2">
    <location>
        <begin position="235"/>
        <end position="275"/>
    </location>
</feature>
<gene>
    <name evidence="4" type="ORF">Acor_40870</name>
</gene>
<dbReference type="Gene3D" id="3.30.565.10">
    <property type="entry name" value="Histidine kinase-like ATPase, C-terminal domain"/>
    <property type="match status" value="1"/>
</dbReference>
<comment type="caution">
    <text evidence="4">The sequence shown here is derived from an EMBL/GenBank/DDBJ whole genome shotgun (WGS) entry which is preliminary data.</text>
</comment>
<dbReference type="InterPro" id="IPR050267">
    <property type="entry name" value="Anti-sigma-factor_SerPK"/>
</dbReference>
<dbReference type="AlphaFoldDB" id="A0A5M3W1W9"/>
<dbReference type="CDD" id="cd16936">
    <property type="entry name" value="HATPase_RsbW-like"/>
    <property type="match status" value="1"/>
</dbReference>
<name>A0A5M3W1W9_9ACTN</name>
<keyword evidence="1" id="KW-0723">Serine/threonine-protein kinase</keyword>